<evidence type="ECO:0008006" key="6">
    <source>
        <dbReference type="Google" id="ProtNLM"/>
    </source>
</evidence>
<dbReference type="EMBL" id="JAHQIW010006312">
    <property type="protein sequence ID" value="KAJ1368798.1"/>
    <property type="molecule type" value="Genomic_DNA"/>
</dbReference>
<feature type="chain" id="PRO_5042242277" description="Translation elongation factor EFTu/EF1A C-terminal domain-containing protein" evidence="3">
    <location>
        <begin position="29"/>
        <end position="101"/>
    </location>
</feature>
<feature type="signal peptide" evidence="3">
    <location>
        <begin position="1"/>
        <end position="28"/>
    </location>
</feature>
<dbReference type="InterPro" id="IPR050055">
    <property type="entry name" value="EF-Tu_GTPase"/>
</dbReference>
<sequence length="101" mass="11063">MALMSVSSKPLCCHRFVASLFLLSHSASHICVGFQATVCIGSVRQTAAIVDMDRPFLEQGKWATVMFELMSAPEHIRSGTPLILRQGRTKGMGEVINVIED</sequence>
<keyword evidence="5" id="KW-1185">Reference proteome</keyword>
<dbReference type="GO" id="GO:0003746">
    <property type="term" value="F:translation elongation factor activity"/>
    <property type="evidence" value="ECO:0007669"/>
    <property type="project" value="TreeGrafter"/>
</dbReference>
<evidence type="ECO:0000313" key="5">
    <source>
        <dbReference type="Proteomes" id="UP001196413"/>
    </source>
</evidence>
<dbReference type="AlphaFoldDB" id="A0AAD5WGJ9"/>
<protein>
    <recommendedName>
        <fullName evidence="6">Translation elongation factor EFTu/EF1A C-terminal domain-containing protein</fullName>
    </recommendedName>
</protein>
<dbReference type="InterPro" id="IPR009001">
    <property type="entry name" value="Transl_elong_EF1A/Init_IF2_C"/>
</dbReference>
<proteinExistence type="predicted"/>
<evidence type="ECO:0000256" key="3">
    <source>
        <dbReference type="SAM" id="SignalP"/>
    </source>
</evidence>
<keyword evidence="2" id="KW-0342">GTP-binding</keyword>
<dbReference type="PANTHER" id="PTHR43721">
    <property type="entry name" value="ELONGATION FACTOR TU-RELATED"/>
    <property type="match status" value="1"/>
</dbReference>
<dbReference type="CDD" id="cd03708">
    <property type="entry name" value="GTPBP_III"/>
    <property type="match status" value="1"/>
</dbReference>
<comment type="caution">
    <text evidence="4">The sequence shown here is derived from an EMBL/GenBank/DDBJ whole genome shotgun (WGS) entry which is preliminary data.</text>
</comment>
<evidence type="ECO:0000256" key="2">
    <source>
        <dbReference type="ARBA" id="ARBA00023134"/>
    </source>
</evidence>
<dbReference type="Proteomes" id="UP001196413">
    <property type="component" value="Unassembled WGS sequence"/>
</dbReference>
<accession>A0AAD5WGJ9</accession>
<gene>
    <name evidence="4" type="ORF">KIN20_030123</name>
</gene>
<reference evidence="4" key="1">
    <citation type="submission" date="2021-06" db="EMBL/GenBank/DDBJ databases">
        <title>Parelaphostrongylus tenuis whole genome reference sequence.</title>
        <authorList>
            <person name="Garwood T.J."/>
            <person name="Larsen P.A."/>
            <person name="Fountain-Jones N.M."/>
            <person name="Garbe J.R."/>
            <person name="Macchietto M.G."/>
            <person name="Kania S.A."/>
            <person name="Gerhold R.W."/>
            <person name="Richards J.E."/>
            <person name="Wolf T.M."/>
        </authorList>
    </citation>
    <scope>NUCLEOTIDE SEQUENCE</scope>
    <source>
        <strain evidence="4">MNPRO001-30</strain>
        <tissue evidence="4">Meninges</tissue>
    </source>
</reference>
<evidence type="ECO:0000256" key="1">
    <source>
        <dbReference type="ARBA" id="ARBA00022741"/>
    </source>
</evidence>
<keyword evidence="1" id="KW-0547">Nucleotide-binding</keyword>
<organism evidence="4 5">
    <name type="scientific">Parelaphostrongylus tenuis</name>
    <name type="common">Meningeal worm</name>
    <dbReference type="NCBI Taxonomy" id="148309"/>
    <lineage>
        <taxon>Eukaryota</taxon>
        <taxon>Metazoa</taxon>
        <taxon>Ecdysozoa</taxon>
        <taxon>Nematoda</taxon>
        <taxon>Chromadorea</taxon>
        <taxon>Rhabditida</taxon>
        <taxon>Rhabditina</taxon>
        <taxon>Rhabditomorpha</taxon>
        <taxon>Strongyloidea</taxon>
        <taxon>Metastrongylidae</taxon>
        <taxon>Parelaphostrongylus</taxon>
    </lineage>
</organism>
<dbReference type="PANTHER" id="PTHR43721:SF3">
    <property type="entry name" value="GTP-BINDING PROTEIN 2"/>
    <property type="match status" value="1"/>
</dbReference>
<dbReference type="SUPFAM" id="SSF50465">
    <property type="entry name" value="EF-Tu/eEF-1alpha/eIF2-gamma C-terminal domain"/>
    <property type="match status" value="1"/>
</dbReference>
<name>A0AAD5WGJ9_PARTN</name>
<dbReference type="GO" id="GO:0005525">
    <property type="term" value="F:GTP binding"/>
    <property type="evidence" value="ECO:0007669"/>
    <property type="project" value="UniProtKB-KW"/>
</dbReference>
<evidence type="ECO:0000313" key="4">
    <source>
        <dbReference type="EMBL" id="KAJ1368798.1"/>
    </source>
</evidence>
<keyword evidence="3" id="KW-0732">Signal</keyword>